<accession>A0A0A9HJM0</accession>
<dbReference type="AlphaFoldDB" id="A0A0A9HJM0"/>
<organism evidence="1">
    <name type="scientific">Arundo donax</name>
    <name type="common">Giant reed</name>
    <name type="synonym">Donax arundinaceus</name>
    <dbReference type="NCBI Taxonomy" id="35708"/>
    <lineage>
        <taxon>Eukaryota</taxon>
        <taxon>Viridiplantae</taxon>
        <taxon>Streptophyta</taxon>
        <taxon>Embryophyta</taxon>
        <taxon>Tracheophyta</taxon>
        <taxon>Spermatophyta</taxon>
        <taxon>Magnoliopsida</taxon>
        <taxon>Liliopsida</taxon>
        <taxon>Poales</taxon>
        <taxon>Poaceae</taxon>
        <taxon>PACMAD clade</taxon>
        <taxon>Arundinoideae</taxon>
        <taxon>Arundineae</taxon>
        <taxon>Arundo</taxon>
    </lineage>
</organism>
<sequence length="85" mass="10010">MVHRVIHVFCFNDFKIVYAVHMTIFEEHHEKDAYVLTYNMPKHVHSRPETTSWRWHATDCFLRFGPVTAGLAAGKKRSPIILMQL</sequence>
<evidence type="ECO:0000313" key="1">
    <source>
        <dbReference type="EMBL" id="JAE37375.1"/>
    </source>
</evidence>
<dbReference type="EMBL" id="GBRH01160521">
    <property type="protein sequence ID" value="JAE37375.1"/>
    <property type="molecule type" value="Transcribed_RNA"/>
</dbReference>
<proteinExistence type="predicted"/>
<name>A0A0A9HJM0_ARUDO</name>
<reference evidence="1" key="2">
    <citation type="journal article" date="2015" name="Data Brief">
        <title>Shoot transcriptome of the giant reed, Arundo donax.</title>
        <authorList>
            <person name="Barrero R.A."/>
            <person name="Guerrero F.D."/>
            <person name="Moolhuijzen P."/>
            <person name="Goolsby J.A."/>
            <person name="Tidwell J."/>
            <person name="Bellgard S.E."/>
            <person name="Bellgard M.I."/>
        </authorList>
    </citation>
    <scope>NUCLEOTIDE SEQUENCE</scope>
    <source>
        <tissue evidence="1">Shoot tissue taken approximately 20 cm above the soil surface</tissue>
    </source>
</reference>
<protein>
    <submittedName>
        <fullName evidence="1">Uncharacterized protein</fullName>
    </submittedName>
</protein>
<reference evidence="1" key="1">
    <citation type="submission" date="2014-09" db="EMBL/GenBank/DDBJ databases">
        <authorList>
            <person name="Magalhaes I.L.F."/>
            <person name="Oliveira U."/>
            <person name="Santos F.R."/>
            <person name="Vidigal T.H.D.A."/>
            <person name="Brescovit A.D."/>
            <person name="Santos A.J."/>
        </authorList>
    </citation>
    <scope>NUCLEOTIDE SEQUENCE</scope>
    <source>
        <tissue evidence="1">Shoot tissue taken approximately 20 cm above the soil surface</tissue>
    </source>
</reference>